<sequence>MNIHNDLTFLKDLAQQHQRSRSGDKILLRIAPFYVQAPKFIRVWNWPELAVCGWQLDKDDSSTDCHQYEDKGGLRQSGLDLDLEAGSAVVHLENPDLLISMN</sequence>
<reference evidence="1" key="1">
    <citation type="journal article" date="2021" name="Genome Biol. Evol.">
        <title>The assembled and annotated genome of the fairy-ring fungus Marasmius oreades.</title>
        <authorList>
            <person name="Hiltunen M."/>
            <person name="Ament-Velasquez S.L."/>
            <person name="Johannesson H."/>
        </authorList>
    </citation>
    <scope>NUCLEOTIDE SEQUENCE</scope>
    <source>
        <strain evidence="1">03SP1</strain>
    </source>
</reference>
<dbReference type="GeneID" id="66079659"/>
<gene>
    <name evidence="1" type="ORF">E1B28_010583</name>
</gene>
<evidence type="ECO:0000313" key="2">
    <source>
        <dbReference type="Proteomes" id="UP001049176"/>
    </source>
</evidence>
<name>A0A9P7RXC8_9AGAR</name>
<dbReference type="AlphaFoldDB" id="A0A9P7RXC8"/>
<keyword evidence="2" id="KW-1185">Reference proteome</keyword>
<protein>
    <submittedName>
        <fullName evidence="1">Uncharacterized protein</fullName>
    </submittedName>
</protein>
<dbReference type="Proteomes" id="UP001049176">
    <property type="component" value="Chromosome 6"/>
</dbReference>
<proteinExistence type="predicted"/>
<dbReference type="RefSeq" id="XP_043008024.1">
    <property type="nucleotide sequence ID" value="XM_043155553.1"/>
</dbReference>
<comment type="caution">
    <text evidence="1">The sequence shown here is derived from an EMBL/GenBank/DDBJ whole genome shotgun (WGS) entry which is preliminary data.</text>
</comment>
<dbReference type="EMBL" id="CM032186">
    <property type="protein sequence ID" value="KAG7091554.1"/>
    <property type="molecule type" value="Genomic_DNA"/>
</dbReference>
<dbReference type="KEGG" id="more:E1B28_010583"/>
<accession>A0A9P7RXC8</accession>
<organism evidence="1 2">
    <name type="scientific">Marasmius oreades</name>
    <name type="common">fairy-ring Marasmius</name>
    <dbReference type="NCBI Taxonomy" id="181124"/>
    <lineage>
        <taxon>Eukaryota</taxon>
        <taxon>Fungi</taxon>
        <taxon>Dikarya</taxon>
        <taxon>Basidiomycota</taxon>
        <taxon>Agaricomycotina</taxon>
        <taxon>Agaricomycetes</taxon>
        <taxon>Agaricomycetidae</taxon>
        <taxon>Agaricales</taxon>
        <taxon>Marasmiineae</taxon>
        <taxon>Marasmiaceae</taxon>
        <taxon>Marasmius</taxon>
    </lineage>
</organism>
<evidence type="ECO:0000313" key="1">
    <source>
        <dbReference type="EMBL" id="KAG7091554.1"/>
    </source>
</evidence>